<evidence type="ECO:0000313" key="9">
    <source>
        <dbReference type="EMBL" id="MCF4097378.1"/>
    </source>
</evidence>
<keyword evidence="5 7" id="KW-1133">Transmembrane helix</keyword>
<dbReference type="InterPro" id="IPR051393">
    <property type="entry name" value="ABC_transporter_permease"/>
</dbReference>
<keyword evidence="6 7" id="KW-0472">Membrane</keyword>
<evidence type="ECO:0000256" key="7">
    <source>
        <dbReference type="RuleBase" id="RU363032"/>
    </source>
</evidence>
<evidence type="ECO:0000256" key="4">
    <source>
        <dbReference type="ARBA" id="ARBA00022692"/>
    </source>
</evidence>
<evidence type="ECO:0000256" key="6">
    <source>
        <dbReference type="ARBA" id="ARBA00023136"/>
    </source>
</evidence>
<feature type="transmembrane region" description="Helical" evidence="7">
    <location>
        <begin position="225"/>
        <end position="249"/>
    </location>
</feature>
<proteinExistence type="inferred from homology"/>
<feature type="transmembrane region" description="Helical" evidence="7">
    <location>
        <begin position="293"/>
        <end position="313"/>
    </location>
</feature>
<reference evidence="9 10" key="1">
    <citation type="submission" date="2022-01" db="EMBL/GenBank/DDBJ databases">
        <title>Maritalea mediterranea sp. nov., isolated from marine plastic residues from the Malva-rosa beach (Valencia, Spain).</title>
        <authorList>
            <person name="Vidal-Verdu A."/>
            <person name="Molina-Menor E."/>
            <person name="Pascual J."/>
            <person name="Pereto J."/>
            <person name="Porcar M."/>
        </authorList>
    </citation>
    <scope>NUCLEOTIDE SEQUENCE [LARGE SCALE GENOMIC DNA]</scope>
    <source>
        <strain evidence="9 10">P4.10X</strain>
    </source>
</reference>
<comment type="similarity">
    <text evidence="7">Belongs to the binding-protein-dependent transport system permease family.</text>
</comment>
<dbReference type="SUPFAM" id="SSF161098">
    <property type="entry name" value="MetI-like"/>
    <property type="match status" value="1"/>
</dbReference>
<comment type="subcellular location">
    <subcellularLocation>
        <location evidence="1 7">Cell membrane</location>
        <topology evidence="1 7">Multi-pass membrane protein</topology>
    </subcellularLocation>
</comment>
<keyword evidence="2 7" id="KW-0813">Transport</keyword>
<name>A0ABS9E3L9_9HYPH</name>
<evidence type="ECO:0000256" key="1">
    <source>
        <dbReference type="ARBA" id="ARBA00004651"/>
    </source>
</evidence>
<keyword evidence="10" id="KW-1185">Reference proteome</keyword>
<dbReference type="PANTHER" id="PTHR30193:SF37">
    <property type="entry name" value="INNER MEMBRANE ABC TRANSPORTER PERMEASE PROTEIN YCJO"/>
    <property type="match status" value="1"/>
</dbReference>
<sequence>MAQRTATIKTPFENALARRRQLRKLWLVFLLFPAIAILLTFVFLPMASAILYSVYEWDGLVRGEFIGLGNFQKVLLDPRNNQFLINAFFNNVKVFIALMLVQNGLALILALFLAREPKGYRFYQIAFFLPVILSTVIIGFQWKLFLNPIFGLVNTLLRSVGLGDWAMPWLGLPETALGAMILVNAWHWVGFPTLVFLAAIHRIPKDLIEAARLDGASEWMIARDIIWPLMAPAVTIIVVLTFIGSFNWFEIPYIMGGLEGSPAYSTDMLGLLFYRTAFGSVSAGNSDFGTGSALAVLIFIFIFTFSTIATRYLTSREVELS</sequence>
<dbReference type="RefSeq" id="WP_236112945.1">
    <property type="nucleotide sequence ID" value="NZ_JAKGTI010000001.1"/>
</dbReference>
<evidence type="ECO:0000256" key="3">
    <source>
        <dbReference type="ARBA" id="ARBA00022475"/>
    </source>
</evidence>
<evidence type="ECO:0000259" key="8">
    <source>
        <dbReference type="PROSITE" id="PS50928"/>
    </source>
</evidence>
<keyword evidence="4 7" id="KW-0812">Transmembrane</keyword>
<dbReference type="PANTHER" id="PTHR30193">
    <property type="entry name" value="ABC TRANSPORTER PERMEASE PROTEIN"/>
    <property type="match status" value="1"/>
</dbReference>
<dbReference type="Pfam" id="PF00528">
    <property type="entry name" value="BPD_transp_1"/>
    <property type="match status" value="1"/>
</dbReference>
<feature type="transmembrane region" description="Helical" evidence="7">
    <location>
        <begin position="25"/>
        <end position="55"/>
    </location>
</feature>
<accession>A0ABS9E3L9</accession>
<dbReference type="Proteomes" id="UP001201217">
    <property type="component" value="Unassembled WGS sequence"/>
</dbReference>
<evidence type="ECO:0000313" key="10">
    <source>
        <dbReference type="Proteomes" id="UP001201217"/>
    </source>
</evidence>
<keyword evidence="3" id="KW-1003">Cell membrane</keyword>
<organism evidence="9 10">
    <name type="scientific">Maritalea mediterranea</name>
    <dbReference type="NCBI Taxonomy" id="2909667"/>
    <lineage>
        <taxon>Bacteria</taxon>
        <taxon>Pseudomonadati</taxon>
        <taxon>Pseudomonadota</taxon>
        <taxon>Alphaproteobacteria</taxon>
        <taxon>Hyphomicrobiales</taxon>
        <taxon>Devosiaceae</taxon>
        <taxon>Maritalea</taxon>
    </lineage>
</organism>
<evidence type="ECO:0000256" key="2">
    <source>
        <dbReference type="ARBA" id="ARBA00022448"/>
    </source>
</evidence>
<feature type="transmembrane region" description="Helical" evidence="7">
    <location>
        <begin position="94"/>
        <end position="113"/>
    </location>
</feature>
<dbReference type="PROSITE" id="PS50928">
    <property type="entry name" value="ABC_TM1"/>
    <property type="match status" value="1"/>
</dbReference>
<dbReference type="CDD" id="cd06261">
    <property type="entry name" value="TM_PBP2"/>
    <property type="match status" value="1"/>
</dbReference>
<dbReference type="InterPro" id="IPR000515">
    <property type="entry name" value="MetI-like"/>
</dbReference>
<feature type="transmembrane region" description="Helical" evidence="7">
    <location>
        <begin position="125"/>
        <end position="142"/>
    </location>
</feature>
<feature type="transmembrane region" description="Helical" evidence="7">
    <location>
        <begin position="185"/>
        <end position="204"/>
    </location>
</feature>
<comment type="caution">
    <text evidence="9">The sequence shown here is derived from an EMBL/GenBank/DDBJ whole genome shotgun (WGS) entry which is preliminary data.</text>
</comment>
<gene>
    <name evidence="9" type="ORF">L1I42_02615</name>
</gene>
<dbReference type="EMBL" id="JAKGTI010000001">
    <property type="protein sequence ID" value="MCF4097378.1"/>
    <property type="molecule type" value="Genomic_DNA"/>
</dbReference>
<feature type="domain" description="ABC transmembrane type-1" evidence="8">
    <location>
        <begin position="88"/>
        <end position="309"/>
    </location>
</feature>
<dbReference type="InterPro" id="IPR035906">
    <property type="entry name" value="MetI-like_sf"/>
</dbReference>
<protein>
    <submittedName>
        <fullName evidence="9">Sugar ABC transporter permease</fullName>
    </submittedName>
</protein>
<evidence type="ECO:0000256" key="5">
    <source>
        <dbReference type="ARBA" id="ARBA00022989"/>
    </source>
</evidence>
<dbReference type="Gene3D" id="1.10.3720.10">
    <property type="entry name" value="MetI-like"/>
    <property type="match status" value="1"/>
</dbReference>